<reference evidence="1 2" key="1">
    <citation type="journal article" date="2020" name="G3 (Bethesda)">
        <title>Improved Reference Genome for Cyclotella cryptica CCMP332, a Model for Cell Wall Morphogenesis, Salinity Adaptation, and Lipid Production in Diatoms (Bacillariophyta).</title>
        <authorList>
            <person name="Roberts W.R."/>
            <person name="Downey K.M."/>
            <person name="Ruck E.C."/>
            <person name="Traller J.C."/>
            <person name="Alverson A.J."/>
        </authorList>
    </citation>
    <scope>NUCLEOTIDE SEQUENCE [LARGE SCALE GENOMIC DNA]</scope>
    <source>
        <strain evidence="1 2">CCMP332</strain>
    </source>
</reference>
<protein>
    <submittedName>
        <fullName evidence="1">Uncharacterized protein</fullName>
    </submittedName>
</protein>
<sequence>MTFSQRSSLVQRRPQTSVGPITLAFHIRRNHGKHGSRGTCLAAPSLGRGPNDYTVKTGVDHAGGHNRPDWARRAEIRRTNGVVILHSVVAFLSWLRMMKEMRNVKSDLALPLRHWSYAIVISLLVPASTTSISPPDQLVTFYPSASTSASP</sequence>
<keyword evidence="2" id="KW-1185">Reference proteome</keyword>
<evidence type="ECO:0000313" key="2">
    <source>
        <dbReference type="Proteomes" id="UP001516023"/>
    </source>
</evidence>
<comment type="caution">
    <text evidence="1">The sequence shown here is derived from an EMBL/GenBank/DDBJ whole genome shotgun (WGS) entry which is preliminary data.</text>
</comment>
<dbReference type="AlphaFoldDB" id="A0ABD3QFQ1"/>
<evidence type="ECO:0000313" key="1">
    <source>
        <dbReference type="EMBL" id="KAL3799015.1"/>
    </source>
</evidence>
<accession>A0ABD3QFQ1</accession>
<dbReference type="Proteomes" id="UP001516023">
    <property type="component" value="Unassembled WGS sequence"/>
</dbReference>
<gene>
    <name evidence="1" type="ORF">HJC23_005154</name>
</gene>
<name>A0ABD3QFQ1_9STRA</name>
<organism evidence="1 2">
    <name type="scientific">Cyclotella cryptica</name>
    <dbReference type="NCBI Taxonomy" id="29204"/>
    <lineage>
        <taxon>Eukaryota</taxon>
        <taxon>Sar</taxon>
        <taxon>Stramenopiles</taxon>
        <taxon>Ochrophyta</taxon>
        <taxon>Bacillariophyta</taxon>
        <taxon>Coscinodiscophyceae</taxon>
        <taxon>Thalassiosirophycidae</taxon>
        <taxon>Stephanodiscales</taxon>
        <taxon>Stephanodiscaceae</taxon>
        <taxon>Cyclotella</taxon>
    </lineage>
</organism>
<proteinExistence type="predicted"/>
<dbReference type="EMBL" id="JABMIG020000042">
    <property type="protein sequence ID" value="KAL3799015.1"/>
    <property type="molecule type" value="Genomic_DNA"/>
</dbReference>